<proteinExistence type="predicted"/>
<dbReference type="InterPro" id="IPR052444">
    <property type="entry name" value="Spz/Toll_ligand-like"/>
</dbReference>
<dbReference type="SUPFAM" id="SSF57501">
    <property type="entry name" value="Cystine-knot cytokines"/>
    <property type="match status" value="1"/>
</dbReference>
<keyword evidence="1" id="KW-0732">Signal</keyword>
<dbReference type="EMBL" id="CAKOGL010000028">
    <property type="protein sequence ID" value="CAH2105296.1"/>
    <property type="molecule type" value="Genomic_DNA"/>
</dbReference>
<protein>
    <recommendedName>
        <fullName evidence="4">Spaetzle domain-containing protein</fullName>
    </recommendedName>
</protein>
<keyword evidence="3" id="KW-0325">Glycoprotein</keyword>
<dbReference type="PANTHER" id="PTHR23199">
    <property type="entry name" value="NEUROTROPHIN 1-RELATED"/>
    <property type="match status" value="1"/>
</dbReference>
<name>A0AAU9V0B0_EUPED</name>
<evidence type="ECO:0000313" key="5">
    <source>
        <dbReference type="EMBL" id="CAH2105296.1"/>
    </source>
</evidence>
<keyword evidence="6" id="KW-1185">Reference proteome</keyword>
<keyword evidence="2" id="KW-1015">Disulfide bond</keyword>
<dbReference type="Gene3D" id="2.10.90.10">
    <property type="entry name" value="Cystine-knot cytokines"/>
    <property type="match status" value="1"/>
</dbReference>
<feature type="domain" description="Spaetzle" evidence="4">
    <location>
        <begin position="130"/>
        <end position="224"/>
    </location>
</feature>
<evidence type="ECO:0000256" key="1">
    <source>
        <dbReference type="ARBA" id="ARBA00022729"/>
    </source>
</evidence>
<dbReference type="PANTHER" id="PTHR23199:SF12">
    <property type="entry name" value="NEUROTROPHIN 1-RELATED"/>
    <property type="match status" value="1"/>
</dbReference>
<evidence type="ECO:0000256" key="3">
    <source>
        <dbReference type="ARBA" id="ARBA00023180"/>
    </source>
</evidence>
<evidence type="ECO:0000313" key="6">
    <source>
        <dbReference type="Proteomes" id="UP001153954"/>
    </source>
</evidence>
<reference evidence="5" key="1">
    <citation type="submission" date="2022-03" db="EMBL/GenBank/DDBJ databases">
        <authorList>
            <person name="Tunstrom K."/>
        </authorList>
    </citation>
    <scope>NUCLEOTIDE SEQUENCE</scope>
</reference>
<dbReference type="GO" id="GO:0005615">
    <property type="term" value="C:extracellular space"/>
    <property type="evidence" value="ECO:0007669"/>
    <property type="project" value="UniProtKB-ARBA"/>
</dbReference>
<gene>
    <name evidence="5" type="ORF">EEDITHA_LOCUS19574</name>
</gene>
<evidence type="ECO:0000259" key="4">
    <source>
        <dbReference type="Pfam" id="PF16077"/>
    </source>
</evidence>
<sequence length="228" mass="26093">MRFTSVLENFQASTNSIEITEIRTVRDGERSVNQKPNGAYKILNRFVKPFVNKTVDIIFDGLTSKSTKDLIIPEECKKIGICEDVPNYPEELVADLIQKVRRANLLKFNKDELDIPQIAERIGPEEETIELCNSVERIYAPRAAQDTNKEWHLIANDKKTPQQTFRVEVCQNKDAACSSVAYFQHGYEARCVQKYMLRMMVAVNEKNELIERPFQVPSCCSCIVKVVG</sequence>
<dbReference type="Proteomes" id="UP001153954">
    <property type="component" value="Unassembled WGS sequence"/>
</dbReference>
<dbReference type="GO" id="GO:0008083">
    <property type="term" value="F:growth factor activity"/>
    <property type="evidence" value="ECO:0007669"/>
    <property type="project" value="TreeGrafter"/>
</dbReference>
<dbReference type="GO" id="GO:0021556">
    <property type="term" value="P:central nervous system formation"/>
    <property type="evidence" value="ECO:0007669"/>
    <property type="project" value="TreeGrafter"/>
</dbReference>
<dbReference type="GO" id="GO:0005121">
    <property type="term" value="F:Toll binding"/>
    <property type="evidence" value="ECO:0007669"/>
    <property type="project" value="TreeGrafter"/>
</dbReference>
<dbReference type="InterPro" id="IPR032104">
    <property type="entry name" value="Spaetzle"/>
</dbReference>
<comment type="caution">
    <text evidence="5">The sequence shown here is derived from an EMBL/GenBank/DDBJ whole genome shotgun (WGS) entry which is preliminary data.</text>
</comment>
<dbReference type="GO" id="GO:0045087">
    <property type="term" value="P:innate immune response"/>
    <property type="evidence" value="ECO:0007669"/>
    <property type="project" value="TreeGrafter"/>
</dbReference>
<accession>A0AAU9V0B0</accession>
<dbReference type="Pfam" id="PF16077">
    <property type="entry name" value="Spaetzle"/>
    <property type="match status" value="1"/>
</dbReference>
<evidence type="ECO:0000256" key="2">
    <source>
        <dbReference type="ARBA" id="ARBA00023157"/>
    </source>
</evidence>
<organism evidence="5 6">
    <name type="scientific">Euphydryas editha</name>
    <name type="common">Edith's checkerspot</name>
    <dbReference type="NCBI Taxonomy" id="104508"/>
    <lineage>
        <taxon>Eukaryota</taxon>
        <taxon>Metazoa</taxon>
        <taxon>Ecdysozoa</taxon>
        <taxon>Arthropoda</taxon>
        <taxon>Hexapoda</taxon>
        <taxon>Insecta</taxon>
        <taxon>Pterygota</taxon>
        <taxon>Neoptera</taxon>
        <taxon>Endopterygota</taxon>
        <taxon>Lepidoptera</taxon>
        <taxon>Glossata</taxon>
        <taxon>Ditrysia</taxon>
        <taxon>Papilionoidea</taxon>
        <taxon>Nymphalidae</taxon>
        <taxon>Nymphalinae</taxon>
        <taxon>Euphydryas</taxon>
    </lineage>
</organism>
<dbReference type="InterPro" id="IPR029034">
    <property type="entry name" value="Cystine-knot_cytokine"/>
</dbReference>
<dbReference type="AlphaFoldDB" id="A0AAU9V0B0"/>